<dbReference type="EMBL" id="KL198093">
    <property type="protein sequence ID" value="KDQ08266.1"/>
    <property type="molecule type" value="Genomic_DNA"/>
</dbReference>
<reference evidence="2" key="1">
    <citation type="journal article" date="2014" name="Proc. Natl. Acad. Sci. U.S.A.">
        <title>Extensive sampling of basidiomycete genomes demonstrates inadequacy of the white-rot/brown-rot paradigm for wood decay fungi.</title>
        <authorList>
            <person name="Riley R."/>
            <person name="Salamov A.A."/>
            <person name="Brown D.W."/>
            <person name="Nagy L.G."/>
            <person name="Floudas D."/>
            <person name="Held B.W."/>
            <person name="Levasseur A."/>
            <person name="Lombard V."/>
            <person name="Morin E."/>
            <person name="Otillar R."/>
            <person name="Lindquist E.A."/>
            <person name="Sun H."/>
            <person name="LaButti K.M."/>
            <person name="Schmutz J."/>
            <person name="Jabbour D."/>
            <person name="Luo H."/>
            <person name="Baker S.E."/>
            <person name="Pisabarro A.G."/>
            <person name="Walton J.D."/>
            <person name="Blanchette R.A."/>
            <person name="Henrissat B."/>
            <person name="Martin F."/>
            <person name="Cullen D."/>
            <person name="Hibbett D.S."/>
            <person name="Grigoriev I.V."/>
        </authorList>
    </citation>
    <scope>NUCLEOTIDE SEQUENCE [LARGE SCALE GENOMIC DNA]</scope>
    <source>
        <strain evidence="2">FD-172 SS1</strain>
    </source>
</reference>
<dbReference type="InParanoid" id="A0A067M9K2"/>
<proteinExistence type="predicted"/>
<gene>
    <name evidence="1" type="ORF">BOTBODRAFT_571132</name>
</gene>
<evidence type="ECO:0000313" key="2">
    <source>
        <dbReference type="Proteomes" id="UP000027195"/>
    </source>
</evidence>
<keyword evidence="2" id="KW-1185">Reference proteome</keyword>
<accession>A0A067M9K2</accession>
<dbReference type="AlphaFoldDB" id="A0A067M9K2"/>
<protein>
    <submittedName>
        <fullName evidence="1">Uncharacterized protein</fullName>
    </submittedName>
</protein>
<sequence>MHPPWNSCFSFHLFTSFFSRLHTATYIISTLSSLHFSISKLLLFPRLSSSFSLWLASRSCGLLCKISWNSRHIFLVEKDEV</sequence>
<dbReference type="HOGENOM" id="CLU_2573586_0_0_1"/>
<evidence type="ECO:0000313" key="1">
    <source>
        <dbReference type="EMBL" id="KDQ08266.1"/>
    </source>
</evidence>
<organism evidence="1 2">
    <name type="scientific">Botryobasidium botryosum (strain FD-172 SS1)</name>
    <dbReference type="NCBI Taxonomy" id="930990"/>
    <lineage>
        <taxon>Eukaryota</taxon>
        <taxon>Fungi</taxon>
        <taxon>Dikarya</taxon>
        <taxon>Basidiomycota</taxon>
        <taxon>Agaricomycotina</taxon>
        <taxon>Agaricomycetes</taxon>
        <taxon>Cantharellales</taxon>
        <taxon>Botryobasidiaceae</taxon>
        <taxon>Botryobasidium</taxon>
    </lineage>
</organism>
<dbReference type="Proteomes" id="UP000027195">
    <property type="component" value="Unassembled WGS sequence"/>
</dbReference>
<name>A0A067M9K2_BOTB1</name>